<reference evidence="3 4" key="1">
    <citation type="submission" date="2014-06" db="EMBL/GenBank/DDBJ databases">
        <authorList>
            <person name="Swart Estienne"/>
        </authorList>
    </citation>
    <scope>NUCLEOTIDE SEQUENCE [LARGE SCALE GENOMIC DNA]</scope>
    <source>
        <strain evidence="3 4">130c</strain>
    </source>
</reference>
<dbReference type="AlphaFoldDB" id="A0A078ATR3"/>
<feature type="compositionally biased region" description="Polar residues" evidence="1">
    <location>
        <begin position="427"/>
        <end position="438"/>
    </location>
</feature>
<dbReference type="Proteomes" id="UP000039865">
    <property type="component" value="Unassembled WGS sequence"/>
</dbReference>
<dbReference type="InParanoid" id="A0A078ATR3"/>
<protein>
    <submittedName>
        <fullName evidence="3">Uncharacterized protein</fullName>
    </submittedName>
</protein>
<keyword evidence="2" id="KW-0812">Transmembrane</keyword>
<organism evidence="3 4">
    <name type="scientific">Stylonychia lemnae</name>
    <name type="common">Ciliate</name>
    <dbReference type="NCBI Taxonomy" id="5949"/>
    <lineage>
        <taxon>Eukaryota</taxon>
        <taxon>Sar</taxon>
        <taxon>Alveolata</taxon>
        <taxon>Ciliophora</taxon>
        <taxon>Intramacronucleata</taxon>
        <taxon>Spirotrichea</taxon>
        <taxon>Stichotrichia</taxon>
        <taxon>Sporadotrichida</taxon>
        <taxon>Oxytrichidae</taxon>
        <taxon>Stylonychinae</taxon>
        <taxon>Stylonychia</taxon>
    </lineage>
</organism>
<dbReference type="EMBL" id="CCKQ01013919">
    <property type="protein sequence ID" value="CDW85634.1"/>
    <property type="molecule type" value="Genomic_DNA"/>
</dbReference>
<keyword evidence="2" id="KW-1133">Transmembrane helix</keyword>
<evidence type="ECO:0000313" key="3">
    <source>
        <dbReference type="EMBL" id="CDW85634.1"/>
    </source>
</evidence>
<feature type="region of interest" description="Disordered" evidence="1">
    <location>
        <begin position="427"/>
        <end position="465"/>
    </location>
</feature>
<feature type="compositionally biased region" description="Polar residues" evidence="1">
    <location>
        <begin position="456"/>
        <end position="465"/>
    </location>
</feature>
<keyword evidence="2" id="KW-0472">Membrane</keyword>
<keyword evidence="4" id="KW-1185">Reference proteome</keyword>
<accession>A0A078ATR3</accession>
<evidence type="ECO:0000313" key="4">
    <source>
        <dbReference type="Proteomes" id="UP000039865"/>
    </source>
</evidence>
<feature type="transmembrane region" description="Helical" evidence="2">
    <location>
        <begin position="318"/>
        <end position="337"/>
    </location>
</feature>
<name>A0A078ATR3_STYLE</name>
<sequence>MDKDLQVTIIYVDYEVDNQFFVYIPRYNTPLQGIFTDVDISIQNPNDPTDFLILRVTCFLTKSRSNYTSLGHNGYLGLAPMRKDDKSKSQNFSFIYQLKNSMKIQKNLAIKYSIYTTQDLGLNKGSLEFYNADDDHDLKISKDYSTKIKANLTNSTLYQPLINSTFQYYSYFNESFLFWNCYFRYDGMRMCRCRGNSFEGMPNIQLISQKFSYLMEPSDYLLYPTIETVKLLMLIYARIIERRDVPQRCRTQAILSLKLGTKISRLDKHTLLFSTQYFWLILAMNLIPNFMFISKSMFELYQFYYFSGDTNIERSLQHVITMLIFLVVMIALITLFTKGKQSRLKIQYQRWKDIKELEDDYDVYVSDEYAYHITDLKVQMDQLQSIENYTNGQENPSKSSLMSINGGYANSHAFASRLQGYSQINKRQQEQTNPNSYGSGVKLRSSKRTGSVVIGSKNSDSFLES</sequence>
<evidence type="ECO:0000256" key="1">
    <source>
        <dbReference type="SAM" id="MobiDB-lite"/>
    </source>
</evidence>
<feature type="transmembrane region" description="Helical" evidence="2">
    <location>
        <begin position="277"/>
        <end position="298"/>
    </location>
</feature>
<gene>
    <name evidence="3" type="primary">Contig6488.g6938</name>
    <name evidence="3" type="ORF">STYLEM_14716</name>
</gene>
<proteinExistence type="predicted"/>
<evidence type="ECO:0000256" key="2">
    <source>
        <dbReference type="SAM" id="Phobius"/>
    </source>
</evidence>